<dbReference type="Pfam" id="PF08281">
    <property type="entry name" value="Sigma70_r4_2"/>
    <property type="match status" value="1"/>
</dbReference>
<dbReference type="NCBIfam" id="TIGR02937">
    <property type="entry name" value="sigma70-ECF"/>
    <property type="match status" value="1"/>
</dbReference>
<proteinExistence type="inferred from homology"/>
<dbReference type="InterPro" id="IPR007627">
    <property type="entry name" value="RNA_pol_sigma70_r2"/>
</dbReference>
<gene>
    <name evidence="7" type="ORF">SAMN05216490_4117</name>
</gene>
<dbReference type="Gene3D" id="1.10.1740.10">
    <property type="match status" value="1"/>
</dbReference>
<dbReference type="RefSeq" id="WP_091377450.1">
    <property type="nucleotide sequence ID" value="NZ_LT629740.1"/>
</dbReference>
<dbReference type="PANTHER" id="PTHR43133:SF46">
    <property type="entry name" value="RNA POLYMERASE SIGMA-70 FACTOR ECF SUBFAMILY"/>
    <property type="match status" value="1"/>
</dbReference>
<dbReference type="InterPro" id="IPR013325">
    <property type="entry name" value="RNA_pol_sigma_r2"/>
</dbReference>
<evidence type="ECO:0000256" key="1">
    <source>
        <dbReference type="ARBA" id="ARBA00010641"/>
    </source>
</evidence>
<evidence type="ECO:0000256" key="4">
    <source>
        <dbReference type="ARBA" id="ARBA00023163"/>
    </source>
</evidence>
<evidence type="ECO:0000259" key="5">
    <source>
        <dbReference type="Pfam" id="PF04542"/>
    </source>
</evidence>
<name>A0A1H2BGM4_MUCMA</name>
<keyword evidence="2" id="KW-0805">Transcription regulation</keyword>
<sequence length="199" mass="23320">MVYQDLTEQVLLNKCSTNDTAAFQVIYDDFKTFVFGIVNARIDDRDDALDVTQDIFISLWENRKQLAGIRDFKTYLYVYSRNKVISAYRKKNIRLKGETYLLEKLDRVEHSSEQNLFARELTTSIDNAVGLLPETMRNCYTLSKSEGKTNNEIADILQISEKTVRNNVSEALKRLRFYLQRNNPEIFMLLLSLSLLFRY</sequence>
<dbReference type="InterPro" id="IPR013249">
    <property type="entry name" value="RNA_pol_sigma70_r4_t2"/>
</dbReference>
<evidence type="ECO:0000313" key="8">
    <source>
        <dbReference type="Proteomes" id="UP000199679"/>
    </source>
</evidence>
<dbReference type="Pfam" id="PF04542">
    <property type="entry name" value="Sigma70_r2"/>
    <property type="match status" value="1"/>
</dbReference>
<keyword evidence="3" id="KW-0731">Sigma factor</keyword>
<evidence type="ECO:0000256" key="3">
    <source>
        <dbReference type="ARBA" id="ARBA00023082"/>
    </source>
</evidence>
<dbReference type="Proteomes" id="UP000199679">
    <property type="component" value="Chromosome I"/>
</dbReference>
<dbReference type="Gene3D" id="1.10.10.10">
    <property type="entry name" value="Winged helix-like DNA-binding domain superfamily/Winged helix DNA-binding domain"/>
    <property type="match status" value="1"/>
</dbReference>
<feature type="domain" description="RNA polymerase sigma-70 region 2" evidence="5">
    <location>
        <begin position="27"/>
        <end position="92"/>
    </location>
</feature>
<dbReference type="GO" id="GO:0003677">
    <property type="term" value="F:DNA binding"/>
    <property type="evidence" value="ECO:0007669"/>
    <property type="project" value="InterPro"/>
</dbReference>
<dbReference type="EMBL" id="LT629740">
    <property type="protein sequence ID" value="SDT57460.1"/>
    <property type="molecule type" value="Genomic_DNA"/>
</dbReference>
<dbReference type="STRING" id="652787.SAMN05216490_4117"/>
<comment type="similarity">
    <text evidence="1">Belongs to the sigma-70 factor family. ECF subfamily.</text>
</comment>
<accession>A0A1H2BGM4</accession>
<protein>
    <submittedName>
        <fullName evidence="7">RNA polymerase sigma-70 factor, ECF subfamily</fullName>
    </submittedName>
</protein>
<dbReference type="PRINTS" id="PR00038">
    <property type="entry name" value="HTHLUXR"/>
</dbReference>
<dbReference type="AlphaFoldDB" id="A0A1H2BGM4"/>
<dbReference type="GO" id="GO:0016987">
    <property type="term" value="F:sigma factor activity"/>
    <property type="evidence" value="ECO:0007669"/>
    <property type="project" value="UniProtKB-KW"/>
</dbReference>
<feature type="domain" description="RNA polymerase sigma factor 70 region 4 type 2" evidence="6">
    <location>
        <begin position="124"/>
        <end position="175"/>
    </location>
</feature>
<organism evidence="7 8">
    <name type="scientific">Mucilaginibacter mallensis</name>
    <dbReference type="NCBI Taxonomy" id="652787"/>
    <lineage>
        <taxon>Bacteria</taxon>
        <taxon>Pseudomonadati</taxon>
        <taxon>Bacteroidota</taxon>
        <taxon>Sphingobacteriia</taxon>
        <taxon>Sphingobacteriales</taxon>
        <taxon>Sphingobacteriaceae</taxon>
        <taxon>Mucilaginibacter</taxon>
    </lineage>
</organism>
<keyword evidence="8" id="KW-1185">Reference proteome</keyword>
<dbReference type="InterPro" id="IPR014284">
    <property type="entry name" value="RNA_pol_sigma-70_dom"/>
</dbReference>
<dbReference type="PANTHER" id="PTHR43133">
    <property type="entry name" value="RNA POLYMERASE ECF-TYPE SIGMA FACTO"/>
    <property type="match status" value="1"/>
</dbReference>
<keyword evidence="4" id="KW-0804">Transcription</keyword>
<evidence type="ECO:0000259" key="6">
    <source>
        <dbReference type="Pfam" id="PF08281"/>
    </source>
</evidence>
<reference evidence="7 8" key="1">
    <citation type="submission" date="2016-10" db="EMBL/GenBank/DDBJ databases">
        <authorList>
            <person name="de Groot N.N."/>
        </authorList>
    </citation>
    <scope>NUCLEOTIDE SEQUENCE [LARGE SCALE GENOMIC DNA]</scope>
    <source>
        <strain evidence="7 8">MP1X4</strain>
    </source>
</reference>
<dbReference type="InterPro" id="IPR013324">
    <property type="entry name" value="RNA_pol_sigma_r3/r4-like"/>
</dbReference>
<dbReference type="InterPro" id="IPR036388">
    <property type="entry name" value="WH-like_DNA-bd_sf"/>
</dbReference>
<dbReference type="InterPro" id="IPR000792">
    <property type="entry name" value="Tscrpt_reg_LuxR_C"/>
</dbReference>
<dbReference type="GO" id="GO:0006352">
    <property type="term" value="P:DNA-templated transcription initiation"/>
    <property type="evidence" value="ECO:0007669"/>
    <property type="project" value="InterPro"/>
</dbReference>
<dbReference type="SUPFAM" id="SSF88659">
    <property type="entry name" value="Sigma3 and sigma4 domains of RNA polymerase sigma factors"/>
    <property type="match status" value="1"/>
</dbReference>
<dbReference type="OrthoDB" id="659948at2"/>
<evidence type="ECO:0000313" key="7">
    <source>
        <dbReference type="EMBL" id="SDT57460.1"/>
    </source>
</evidence>
<dbReference type="InterPro" id="IPR039425">
    <property type="entry name" value="RNA_pol_sigma-70-like"/>
</dbReference>
<dbReference type="SUPFAM" id="SSF88946">
    <property type="entry name" value="Sigma2 domain of RNA polymerase sigma factors"/>
    <property type="match status" value="1"/>
</dbReference>
<evidence type="ECO:0000256" key="2">
    <source>
        <dbReference type="ARBA" id="ARBA00023015"/>
    </source>
</evidence>